<evidence type="ECO:0000259" key="2">
    <source>
        <dbReference type="Pfam" id="PF02230"/>
    </source>
</evidence>
<keyword evidence="4" id="KW-1185">Reference proteome</keyword>
<dbReference type="InterPro" id="IPR029058">
    <property type="entry name" value="AB_hydrolase_fold"/>
</dbReference>
<accession>A0A8E6B3M1</accession>
<evidence type="ECO:0000313" key="4">
    <source>
        <dbReference type="Proteomes" id="UP000676194"/>
    </source>
</evidence>
<dbReference type="AlphaFoldDB" id="A0A8E6B3M1"/>
<evidence type="ECO:0000313" key="3">
    <source>
        <dbReference type="EMBL" id="QVL30722.1"/>
    </source>
</evidence>
<dbReference type="GO" id="GO:0016787">
    <property type="term" value="F:hydrolase activity"/>
    <property type="evidence" value="ECO:0007669"/>
    <property type="project" value="InterPro"/>
</dbReference>
<dbReference type="NCBIfam" id="NF047558">
    <property type="entry name" value="TPR_END_plus"/>
    <property type="match status" value="1"/>
</dbReference>
<proteinExistence type="predicted"/>
<dbReference type="InterPro" id="IPR003140">
    <property type="entry name" value="PLipase/COase/thioEstase"/>
</dbReference>
<dbReference type="SUPFAM" id="SSF53474">
    <property type="entry name" value="alpha/beta-Hydrolases"/>
    <property type="match status" value="1"/>
</dbReference>
<dbReference type="Pfam" id="PF02230">
    <property type="entry name" value="Abhydrolase_2"/>
    <property type="match status" value="1"/>
</dbReference>
<reference evidence="3" key="1">
    <citation type="submission" date="2021-05" db="EMBL/GenBank/DDBJ databases">
        <title>Complete genome sequence of the cellulolytic planctomycete Telmatocola sphagniphila SP2T and characterization of the first cellulase from planctomycetes.</title>
        <authorList>
            <person name="Rakitin A.L."/>
            <person name="Beletsky A.V."/>
            <person name="Naumoff D.G."/>
            <person name="Kulichevskaya I.S."/>
            <person name="Mardanov A.V."/>
            <person name="Ravin N.V."/>
            <person name="Dedysh S.N."/>
        </authorList>
    </citation>
    <scope>NUCLEOTIDE SEQUENCE</scope>
    <source>
        <strain evidence="3">SP2T</strain>
    </source>
</reference>
<keyword evidence="1" id="KW-0732">Signal</keyword>
<feature type="signal peptide" evidence="1">
    <location>
        <begin position="1"/>
        <end position="19"/>
    </location>
</feature>
<dbReference type="Proteomes" id="UP000676194">
    <property type="component" value="Chromosome"/>
</dbReference>
<gene>
    <name evidence="3" type="ORF">KIH39_17930</name>
</gene>
<feature type="chain" id="PRO_5034660646" description="Phospholipase/carboxylesterase/thioesterase domain-containing protein" evidence="1">
    <location>
        <begin position="20"/>
        <end position="390"/>
    </location>
</feature>
<evidence type="ECO:0000256" key="1">
    <source>
        <dbReference type="SAM" id="SignalP"/>
    </source>
</evidence>
<dbReference type="RefSeq" id="WP_213494605.1">
    <property type="nucleotide sequence ID" value="NZ_CP074694.1"/>
</dbReference>
<name>A0A8E6B3M1_9BACT</name>
<sequence>MISARAYPYLLLPLLFVGAGCDSSLGSANTAPLKNNSTDATAQKVSKPVAPFKLAVPPELPGAVNGYILRSMETDLLIATAKFAAEKGKYELAAIAQYWYVRKTQKGQYAMACYLAITKQIEPAFYWLQKAAIEEGVDAKHAERDEDLETLREDVRWNQVLSYIQECNNYFEKADSFKTILLLPRGYTKSVAIPAVIWMHGLDSSPSDLLTEAFQKYADQLNVALIGISGTKPRGPNTFAWAEDIDKDSDRIREALAVASDQVTIEKGKIITLGFSQGGQVGLELAARYPEEFAGSIVLSPRAASHLQSIQVSPLLASRRFVISCGALENRENLSLVKKDNEWLVNAKAEVLYKLYPRVSTHALPADFLERFPEWVIFILNRKRSREFKA</sequence>
<protein>
    <recommendedName>
        <fullName evidence="2">Phospholipase/carboxylesterase/thioesterase domain-containing protein</fullName>
    </recommendedName>
</protein>
<dbReference type="Gene3D" id="3.40.50.1820">
    <property type="entry name" value="alpha/beta hydrolase"/>
    <property type="match status" value="1"/>
</dbReference>
<dbReference type="KEGG" id="tsph:KIH39_17930"/>
<organism evidence="3 4">
    <name type="scientific">Telmatocola sphagniphila</name>
    <dbReference type="NCBI Taxonomy" id="1123043"/>
    <lineage>
        <taxon>Bacteria</taxon>
        <taxon>Pseudomonadati</taxon>
        <taxon>Planctomycetota</taxon>
        <taxon>Planctomycetia</taxon>
        <taxon>Gemmatales</taxon>
        <taxon>Gemmataceae</taxon>
    </lineage>
</organism>
<dbReference type="EMBL" id="CP074694">
    <property type="protein sequence ID" value="QVL30722.1"/>
    <property type="molecule type" value="Genomic_DNA"/>
</dbReference>
<feature type="domain" description="Phospholipase/carboxylesterase/thioesterase" evidence="2">
    <location>
        <begin position="195"/>
        <end position="369"/>
    </location>
</feature>
<dbReference type="PROSITE" id="PS51257">
    <property type="entry name" value="PROKAR_LIPOPROTEIN"/>
    <property type="match status" value="1"/>
</dbReference>